<comment type="similarity">
    <text evidence="1 2">Belongs to the serpin family.</text>
</comment>
<dbReference type="SUPFAM" id="SSF56574">
    <property type="entry name" value="Serpins"/>
    <property type="match status" value="1"/>
</dbReference>
<dbReference type="SMART" id="SM00093">
    <property type="entry name" value="SERPIN"/>
    <property type="match status" value="1"/>
</dbReference>
<accession>A0ABC8VGF7</accession>
<dbReference type="Proteomes" id="UP001497457">
    <property type="component" value="Chromosome 1b"/>
</dbReference>
<reference evidence="4 5" key="2">
    <citation type="submission" date="2024-10" db="EMBL/GenBank/DDBJ databases">
        <authorList>
            <person name="Ryan C."/>
        </authorList>
    </citation>
    <scope>NUCLEOTIDE SEQUENCE [LARGE SCALE GENOMIC DNA]</scope>
</reference>
<dbReference type="InterPro" id="IPR042185">
    <property type="entry name" value="Serpin_sf_2"/>
</dbReference>
<dbReference type="Pfam" id="PF00079">
    <property type="entry name" value="Serpin"/>
    <property type="match status" value="1"/>
</dbReference>
<dbReference type="InterPro" id="IPR023796">
    <property type="entry name" value="Serpin_dom"/>
</dbReference>
<evidence type="ECO:0000259" key="3">
    <source>
        <dbReference type="SMART" id="SM00093"/>
    </source>
</evidence>
<reference evidence="5" key="1">
    <citation type="submission" date="2024-06" db="EMBL/GenBank/DDBJ databases">
        <authorList>
            <person name="Ryan C."/>
        </authorList>
    </citation>
    <scope>NUCLEOTIDE SEQUENCE [LARGE SCALE GENOMIC DNA]</scope>
</reference>
<dbReference type="AlphaFoldDB" id="A0ABC8VGF7"/>
<dbReference type="Gene3D" id="2.30.39.10">
    <property type="entry name" value="Alpha-1-antitrypsin, domain 1"/>
    <property type="match status" value="1"/>
</dbReference>
<dbReference type="InterPro" id="IPR036186">
    <property type="entry name" value="Serpin_sf"/>
</dbReference>
<name>A0ABC8VGF7_9POAL</name>
<sequence length="429" mass="44980">MAGHAVADAVRDQAALSMLLLRHLGSLDKEMPTANLAISPISFHAVLSLLAAGASGATRDQIVAFLGSAGAAAHAELASKVASVVLAGGNDGGLDAEARRAIAAVWDDALFRLSPAEVRCATAVWADASLRLRRAFADTAAAVYKAEARSVSFVDNPSEAAAEINAWFERNTGGLVKDIVGEQDFDAYTALVVANSVFFHGYWVTPFHPDSTKEGPFYVADGASPEHAVVVRVPFMRGGAGGFIQVGVHPGFKVLRMPYCGGGDGEQREFAMYIYLPDDRDGLPALVRTLSAGAGELLNRSVVPEQPVPVGELKIPKFEVSVRVEASPVLRSLGLDLPFCLSGESFSAMLSPPARPVAVSSVVHQCVVKVDESGTVAAAGTVMMAAGCARTVNRPVDFVADHPFAFFIMEDVSGVVVFAGHVVNPSQGH</sequence>
<dbReference type="EMBL" id="OZ075111">
    <property type="protein sequence ID" value="CAL4890348.1"/>
    <property type="molecule type" value="Genomic_DNA"/>
</dbReference>
<feature type="domain" description="Serpin" evidence="3">
    <location>
        <begin position="18"/>
        <end position="425"/>
    </location>
</feature>
<gene>
    <name evidence="4" type="ORF">URODEC1_LOCUS3204</name>
</gene>
<organism evidence="4 5">
    <name type="scientific">Urochloa decumbens</name>
    <dbReference type="NCBI Taxonomy" id="240449"/>
    <lineage>
        <taxon>Eukaryota</taxon>
        <taxon>Viridiplantae</taxon>
        <taxon>Streptophyta</taxon>
        <taxon>Embryophyta</taxon>
        <taxon>Tracheophyta</taxon>
        <taxon>Spermatophyta</taxon>
        <taxon>Magnoliopsida</taxon>
        <taxon>Liliopsida</taxon>
        <taxon>Poales</taxon>
        <taxon>Poaceae</taxon>
        <taxon>PACMAD clade</taxon>
        <taxon>Panicoideae</taxon>
        <taxon>Panicodae</taxon>
        <taxon>Paniceae</taxon>
        <taxon>Melinidinae</taxon>
        <taxon>Urochloa</taxon>
    </lineage>
</organism>
<dbReference type="PANTHER" id="PTHR11461">
    <property type="entry name" value="SERINE PROTEASE INHIBITOR, SERPIN"/>
    <property type="match status" value="1"/>
</dbReference>
<dbReference type="Gene3D" id="2.10.310.10">
    <property type="entry name" value="Serpins superfamily"/>
    <property type="match status" value="1"/>
</dbReference>
<dbReference type="CDD" id="cd02043">
    <property type="entry name" value="serpinP_plants"/>
    <property type="match status" value="1"/>
</dbReference>
<evidence type="ECO:0000256" key="1">
    <source>
        <dbReference type="ARBA" id="ARBA00009500"/>
    </source>
</evidence>
<dbReference type="PANTHER" id="PTHR11461:SF322">
    <property type="entry name" value="SERPIN DOMAIN-CONTAINING PROTEIN"/>
    <property type="match status" value="1"/>
</dbReference>
<protein>
    <recommendedName>
        <fullName evidence="3">Serpin domain-containing protein</fullName>
    </recommendedName>
</protein>
<dbReference type="Gene3D" id="6.20.40.10">
    <property type="match status" value="1"/>
</dbReference>
<evidence type="ECO:0000313" key="5">
    <source>
        <dbReference type="Proteomes" id="UP001497457"/>
    </source>
</evidence>
<evidence type="ECO:0000256" key="2">
    <source>
        <dbReference type="RuleBase" id="RU000411"/>
    </source>
</evidence>
<keyword evidence="5" id="KW-1185">Reference proteome</keyword>
<evidence type="ECO:0000313" key="4">
    <source>
        <dbReference type="EMBL" id="CAL4890348.1"/>
    </source>
</evidence>
<dbReference type="Gene3D" id="3.30.497.10">
    <property type="entry name" value="Antithrombin, subunit I, domain 2"/>
    <property type="match status" value="1"/>
</dbReference>
<proteinExistence type="inferred from homology"/>
<dbReference type="InterPro" id="IPR042178">
    <property type="entry name" value="Serpin_sf_1"/>
</dbReference>
<dbReference type="InterPro" id="IPR000215">
    <property type="entry name" value="Serpin_fam"/>
</dbReference>